<dbReference type="Pfam" id="PF01613">
    <property type="entry name" value="Flavin_Reduct"/>
    <property type="match status" value="1"/>
</dbReference>
<evidence type="ECO:0000313" key="3">
    <source>
        <dbReference type="Proteomes" id="UP000727907"/>
    </source>
</evidence>
<dbReference type="InterPro" id="IPR002563">
    <property type="entry name" value="Flavin_Rdtase-like_dom"/>
</dbReference>
<sequence length="211" mass="23692">MFYDASKRDHGLPQDPLKALIVPRPIGWISTVDGQGRVNLAPYSFYNGVGEFPPMVYFAITGTYGDTPTKHSRMNAEETGEFVVNMVTAEMSEKMNITTAMVAYGIDEMKLAGLTPESCRFVKPPRVKESPIALECKYWKTIELPEEPGHEAKRGSIVLGQVVGIHIDDAILKDGRVDIMSMKPVARLGYSEYTTTDNVWKMRRPDDPRYQ</sequence>
<name>A0ABS6IGT0_9HYPH</name>
<reference evidence="2 3" key="1">
    <citation type="submission" date="2021-06" db="EMBL/GenBank/DDBJ databases">
        <authorList>
            <person name="Lee D.H."/>
        </authorList>
    </citation>
    <scope>NUCLEOTIDE SEQUENCE [LARGE SCALE GENOMIC DNA]</scope>
    <source>
        <strain evidence="2 3">MMS21-HV4-11</strain>
    </source>
</reference>
<dbReference type="PANTHER" id="PTHR43812">
    <property type="entry name" value="BLR2425 PROTEIN"/>
    <property type="match status" value="1"/>
</dbReference>
<protein>
    <submittedName>
        <fullName evidence="2">Flavin reductase family protein</fullName>
    </submittedName>
</protein>
<proteinExistence type="predicted"/>
<evidence type="ECO:0000259" key="1">
    <source>
        <dbReference type="SMART" id="SM00903"/>
    </source>
</evidence>
<organism evidence="2 3">
    <name type="scientific">Reyranella humidisoli</name>
    <dbReference type="NCBI Taxonomy" id="2849149"/>
    <lineage>
        <taxon>Bacteria</taxon>
        <taxon>Pseudomonadati</taxon>
        <taxon>Pseudomonadota</taxon>
        <taxon>Alphaproteobacteria</taxon>
        <taxon>Hyphomicrobiales</taxon>
        <taxon>Reyranellaceae</taxon>
        <taxon>Reyranella</taxon>
    </lineage>
</organism>
<dbReference type="RefSeq" id="WP_216957732.1">
    <property type="nucleotide sequence ID" value="NZ_JAHOPB010000001.1"/>
</dbReference>
<gene>
    <name evidence="2" type="ORF">KQ910_06940</name>
</gene>
<evidence type="ECO:0000313" key="2">
    <source>
        <dbReference type="EMBL" id="MBU8873493.1"/>
    </source>
</evidence>
<comment type="caution">
    <text evidence="2">The sequence shown here is derived from an EMBL/GenBank/DDBJ whole genome shotgun (WGS) entry which is preliminary data.</text>
</comment>
<accession>A0ABS6IGT0</accession>
<dbReference type="SMART" id="SM00903">
    <property type="entry name" value="Flavin_Reduct"/>
    <property type="match status" value="1"/>
</dbReference>
<feature type="domain" description="Flavin reductase like" evidence="1">
    <location>
        <begin position="19"/>
        <end position="179"/>
    </location>
</feature>
<dbReference type="Proteomes" id="UP000727907">
    <property type="component" value="Unassembled WGS sequence"/>
</dbReference>
<dbReference type="EMBL" id="JAHOPB010000001">
    <property type="protein sequence ID" value="MBU8873493.1"/>
    <property type="molecule type" value="Genomic_DNA"/>
</dbReference>
<dbReference type="PANTHER" id="PTHR43812:SF2">
    <property type="entry name" value="FLAVIN REDUCTASE LIKE DOMAIN-CONTAINING PROTEIN"/>
    <property type="match status" value="1"/>
</dbReference>
<keyword evidence="3" id="KW-1185">Reference proteome</keyword>